<dbReference type="EMBL" id="JADBEK010000001">
    <property type="protein sequence ID" value="MBE1590701.1"/>
    <property type="molecule type" value="Genomic_DNA"/>
</dbReference>
<comment type="caution">
    <text evidence="3">The sequence shown here is derived from an EMBL/GenBank/DDBJ whole genome shotgun (WGS) entry which is preliminary data.</text>
</comment>
<dbReference type="PANTHER" id="PTHR34512">
    <property type="entry name" value="CELL SURFACE PROTEIN"/>
    <property type="match status" value="1"/>
</dbReference>
<sequence length="612" mass="64042">MTHHDSDRDEAPSGQLPERRVAGMRWGWFGAGLVIAGVGAAGWGHVLRWSLVEEPSVGTNIGLLLAAGLLLVLLTALVRLARRPARPEGNLSPVSDAVASVRGRAGLAVLVVIPFALYGLVRLQRGFMGGLPEPGDVLFGLGMTFAAAGLAVLGRAAADLTGRSLTSLCAGLLTVAAVAQAGLLAAETLPVEATTAALPVEATTAASTMVPVAVTQGPSGVGPGPSKVSTGHAAPNPGPASVSKVAWQWRPPGDETVRQVVAAGGHVVVRTFDGVVAVDSVTGRERWHYRRPGAVTVEMVATPDGGMVAVEFGTVRGAQKVRARTVLLDAYTGEVGSEQAQELRSNAAFTSYGFVTADPDDGTVVGWGLPDTGEPVWSYRLPRGCHADSEQGTRSESWQVELRDVIALPVSCDRNVAVIALDPRNGDEVWRYERPRTDGKPDIEADPAEDGSALGLTFRDGDGTVTKEVVLAQEHGEDVGTVDSPAKVVQVFNADGYLTESDESGRATYRWESYGGGEPKTAELPALGGDLWKVRRLPLKDGLLVAQATIKADTVSIGTHMAGWGKTEPRSISIDMGYRQIVDFQPRALNLLPFSGTVVVAFNGGATVVGLA</sequence>
<protein>
    <submittedName>
        <fullName evidence="3">Outer membrane protein assembly factor BamB</fullName>
    </submittedName>
</protein>
<feature type="compositionally biased region" description="Basic and acidic residues" evidence="1">
    <location>
        <begin position="433"/>
        <end position="443"/>
    </location>
</feature>
<evidence type="ECO:0000256" key="1">
    <source>
        <dbReference type="SAM" id="MobiDB-lite"/>
    </source>
</evidence>
<dbReference type="Proteomes" id="UP000633509">
    <property type="component" value="Unassembled WGS sequence"/>
</dbReference>
<feature type="transmembrane region" description="Helical" evidence="2">
    <location>
        <begin position="61"/>
        <end position="80"/>
    </location>
</feature>
<dbReference type="PANTHER" id="PTHR34512:SF30">
    <property type="entry name" value="OUTER MEMBRANE PROTEIN ASSEMBLY FACTOR BAMB"/>
    <property type="match status" value="1"/>
</dbReference>
<keyword evidence="2" id="KW-0472">Membrane</keyword>
<feature type="transmembrane region" description="Helical" evidence="2">
    <location>
        <begin position="101"/>
        <end position="121"/>
    </location>
</feature>
<evidence type="ECO:0000256" key="2">
    <source>
        <dbReference type="SAM" id="Phobius"/>
    </source>
</evidence>
<dbReference type="RefSeq" id="WP_192790527.1">
    <property type="nucleotide sequence ID" value="NZ_JADBEK010000001.1"/>
</dbReference>
<proteinExistence type="predicted"/>
<dbReference type="InterPro" id="IPR015943">
    <property type="entry name" value="WD40/YVTN_repeat-like_dom_sf"/>
</dbReference>
<keyword evidence="2" id="KW-1133">Transmembrane helix</keyword>
<keyword evidence="2" id="KW-0812">Transmembrane</keyword>
<evidence type="ECO:0000313" key="4">
    <source>
        <dbReference type="Proteomes" id="UP000633509"/>
    </source>
</evidence>
<evidence type="ECO:0000313" key="3">
    <source>
        <dbReference type="EMBL" id="MBE1590701.1"/>
    </source>
</evidence>
<feature type="region of interest" description="Disordered" evidence="1">
    <location>
        <begin position="433"/>
        <end position="452"/>
    </location>
</feature>
<feature type="transmembrane region" description="Helical" evidence="2">
    <location>
        <begin position="165"/>
        <end position="186"/>
    </location>
</feature>
<dbReference type="InterPro" id="IPR011047">
    <property type="entry name" value="Quinoprotein_ADH-like_sf"/>
</dbReference>
<dbReference type="Gene3D" id="2.130.10.10">
    <property type="entry name" value="YVTN repeat-like/Quinoprotein amine dehydrogenase"/>
    <property type="match status" value="1"/>
</dbReference>
<feature type="transmembrane region" description="Helical" evidence="2">
    <location>
        <begin position="137"/>
        <end position="158"/>
    </location>
</feature>
<name>A0ABR9MCQ4_9ACTN</name>
<keyword evidence="4" id="KW-1185">Reference proteome</keyword>
<feature type="transmembrane region" description="Helical" evidence="2">
    <location>
        <begin position="26"/>
        <end position="46"/>
    </location>
</feature>
<gene>
    <name evidence="3" type="ORF">H4W80_008959</name>
</gene>
<organism evidence="3 4">
    <name type="scientific">Nonomuraea angiospora</name>
    <dbReference type="NCBI Taxonomy" id="46172"/>
    <lineage>
        <taxon>Bacteria</taxon>
        <taxon>Bacillati</taxon>
        <taxon>Actinomycetota</taxon>
        <taxon>Actinomycetes</taxon>
        <taxon>Streptosporangiales</taxon>
        <taxon>Streptosporangiaceae</taxon>
        <taxon>Nonomuraea</taxon>
    </lineage>
</organism>
<dbReference type="SUPFAM" id="SSF50998">
    <property type="entry name" value="Quinoprotein alcohol dehydrogenase-like"/>
    <property type="match status" value="1"/>
</dbReference>
<feature type="region of interest" description="Disordered" evidence="1">
    <location>
        <begin position="216"/>
        <end position="243"/>
    </location>
</feature>
<feature type="compositionally biased region" description="Low complexity" evidence="1">
    <location>
        <begin position="216"/>
        <end position="231"/>
    </location>
</feature>
<reference evidence="3 4" key="1">
    <citation type="submission" date="2020-10" db="EMBL/GenBank/DDBJ databases">
        <title>Sequencing the genomes of 1000 actinobacteria strains.</title>
        <authorList>
            <person name="Klenk H.-P."/>
        </authorList>
    </citation>
    <scope>NUCLEOTIDE SEQUENCE [LARGE SCALE GENOMIC DNA]</scope>
    <source>
        <strain evidence="3 4">DSM 43173</strain>
    </source>
</reference>
<accession>A0ABR9MCQ4</accession>